<dbReference type="GO" id="GO:0016811">
    <property type="term" value="F:hydrolase activity, acting on carbon-nitrogen (but not peptide) bonds, in linear amides"/>
    <property type="evidence" value="ECO:0007669"/>
    <property type="project" value="InterPro"/>
</dbReference>
<dbReference type="InterPro" id="IPR023343">
    <property type="entry name" value="Penicillin_amidase_dom1"/>
</dbReference>
<reference evidence="8" key="1">
    <citation type="submission" date="2014-07" db="EMBL/GenBank/DDBJ databases">
        <authorList>
            <person name="Urmite Genomes Urmite Genomes"/>
        </authorList>
    </citation>
    <scope>NUCLEOTIDE SEQUENCE</scope>
    <source>
        <strain evidence="8">12M76_air</strain>
    </source>
</reference>
<dbReference type="InterPro" id="IPR043146">
    <property type="entry name" value="Penicillin_amidase_N_B-knob"/>
</dbReference>
<dbReference type="GO" id="GO:0042597">
    <property type="term" value="C:periplasmic space"/>
    <property type="evidence" value="ECO:0007669"/>
    <property type="project" value="UniProtKB-SubCell"/>
</dbReference>
<keyword evidence="3 7" id="KW-0732">Signal</keyword>
<comment type="similarity">
    <text evidence="2">Belongs to the peptidase S45 family.</text>
</comment>
<dbReference type="PROSITE" id="PS51257">
    <property type="entry name" value="PROKAR_LIPOPROTEIN"/>
    <property type="match status" value="1"/>
</dbReference>
<dbReference type="PANTHER" id="PTHR34218:SF3">
    <property type="entry name" value="ACYL-HOMOSERINE LACTONE ACYLASE PVDQ"/>
    <property type="match status" value="1"/>
</dbReference>
<dbReference type="Gene3D" id="2.30.120.10">
    <property type="match status" value="1"/>
</dbReference>
<accession>A0A078MBY5</accession>
<evidence type="ECO:0000313" key="8">
    <source>
        <dbReference type="EMBL" id="CEA03704.1"/>
    </source>
</evidence>
<dbReference type="Pfam" id="PF01804">
    <property type="entry name" value="Penicil_amidase"/>
    <property type="match status" value="1"/>
</dbReference>
<proteinExistence type="inferred from homology"/>
<keyword evidence="6" id="KW-0865">Zymogen</keyword>
<comment type="subcellular location">
    <subcellularLocation>
        <location evidence="1">Periplasm</location>
    </subcellularLocation>
</comment>
<evidence type="ECO:0000256" key="2">
    <source>
        <dbReference type="ARBA" id="ARBA00006586"/>
    </source>
</evidence>
<dbReference type="PATRIC" id="fig|1461581.3.peg.1183"/>
<evidence type="ECO:0000256" key="3">
    <source>
        <dbReference type="ARBA" id="ARBA00022729"/>
    </source>
</evidence>
<evidence type="ECO:0000256" key="6">
    <source>
        <dbReference type="ARBA" id="ARBA00023145"/>
    </source>
</evidence>
<sequence>MRQTMRYGQLARLSLISAFLMLGACKFGGGGGGGSDPAPPPTGYKATIERTTYGIPHITADDFAGAGYGHGYAIAEDNLCVLADAFLTFRGERSAHFGPEQPAAPMSTFGSPPNLEADFFFRFVVDDHTVEKFKDAQSADVRELLHGFTAGYNRYVREIQEGQHAGRHATCRDQQWLTSVTADDLMRRLIALNLAASSANWVEEITSAQPPGAAAATQRMRRAVPDPELDPERFRLGRHGEIGSNTFAFGSDTTESGGSLLLANPHWYHLGIDRFYQLHMTIPGKLDAAGASIMGSPMIQMGFNDDIAWAHTVSTAYRFTLYQLQLADGDPTRYIQDGEEHALETVDLTVQVKQADGSLVPVSRTLYRSVYGPMINLAGMGLPDWNEQTAFTLRDINLENTRGFENFFAWNQAESLTDFYDIARQYVGIPWVNTTAIGRGDDRALYSDITAVPNVPDSMLPGCLANPLGYVVIEAVPGLPLLDGSRTECDWRTDGDSRQPGAFGPDNLPSLFTTEYVANMNDSYWLSNPEQPLTGFDGIIGREDYRQTLRTRMGHTLVRERLAGTDGLNGNLASSENIREIALNSRVYSAELLKDQVLASVCQDGAPDAEQQACEILARWNDTGELDAVGAHIWTAFWNALATQEVDIYATPFDPADPINTPAGLSASSEVQTAVREAFSTAVAELVEADIPLNARLDDIQYFLKPGREIPQYGGEGAEGYFTVLRNTYMHVVDFPEGEPVRAYTFLSNAQSTDPASPHYADYTEAYSDKNWHRLPFTRTQIEAERLSSIDISE</sequence>
<evidence type="ECO:0000256" key="1">
    <source>
        <dbReference type="ARBA" id="ARBA00004418"/>
    </source>
</evidence>
<keyword evidence="5" id="KW-0378">Hydrolase</keyword>
<dbReference type="Gene3D" id="1.10.439.10">
    <property type="entry name" value="Penicillin Amidohydrolase, domain 1"/>
    <property type="match status" value="1"/>
</dbReference>
<feature type="signal peptide" evidence="7">
    <location>
        <begin position="1"/>
        <end position="23"/>
    </location>
</feature>
<dbReference type="MEROPS" id="S45.004"/>
<dbReference type="Gene3D" id="3.60.20.10">
    <property type="entry name" value="Glutamine Phosphoribosylpyrophosphate, subunit 1, domain 1"/>
    <property type="match status" value="1"/>
</dbReference>
<dbReference type="EMBL" id="LM997413">
    <property type="protein sequence ID" value="CEA03704.1"/>
    <property type="molecule type" value="Genomic_DNA"/>
</dbReference>
<keyword evidence="4" id="KW-0574">Periplasm</keyword>
<dbReference type="OrthoDB" id="9760084at2"/>
<evidence type="ECO:0000256" key="5">
    <source>
        <dbReference type="ARBA" id="ARBA00022801"/>
    </source>
</evidence>
<dbReference type="InterPro" id="IPR002692">
    <property type="entry name" value="S45"/>
</dbReference>
<name>A0A078MBY5_9PSED</name>
<dbReference type="InterPro" id="IPR043147">
    <property type="entry name" value="Penicillin_amidase_A-knob"/>
</dbReference>
<protein>
    <submittedName>
        <fullName evidence="8">Peptidase S45, penicillin amidase</fullName>
    </submittedName>
</protein>
<dbReference type="InterPro" id="IPR029055">
    <property type="entry name" value="Ntn_hydrolases_N"/>
</dbReference>
<dbReference type="PANTHER" id="PTHR34218">
    <property type="entry name" value="PEPTIDASE S45 PENICILLIN AMIDASE"/>
    <property type="match status" value="1"/>
</dbReference>
<evidence type="ECO:0000256" key="4">
    <source>
        <dbReference type="ARBA" id="ARBA00022764"/>
    </source>
</evidence>
<dbReference type="GO" id="GO:0017000">
    <property type="term" value="P:antibiotic biosynthetic process"/>
    <property type="evidence" value="ECO:0007669"/>
    <property type="project" value="InterPro"/>
</dbReference>
<dbReference type="EMBL" id="LK391969">
    <property type="protein sequence ID" value="CEF26280.1"/>
    <property type="molecule type" value="Genomic_DNA"/>
</dbReference>
<dbReference type="RefSeq" id="WP_044498832.1">
    <property type="nucleotide sequence ID" value="NZ_LK391969.1"/>
</dbReference>
<evidence type="ECO:0000256" key="7">
    <source>
        <dbReference type="SAM" id="SignalP"/>
    </source>
</evidence>
<dbReference type="AlphaFoldDB" id="A0A078MBY5"/>
<dbReference type="SUPFAM" id="SSF56235">
    <property type="entry name" value="N-terminal nucleophile aminohydrolases (Ntn hydrolases)"/>
    <property type="match status" value="1"/>
</dbReference>
<dbReference type="Gene3D" id="1.10.1400.10">
    <property type="match status" value="1"/>
</dbReference>
<organism evidence="8">
    <name type="scientific">Pseudomonas saudimassiliensis</name>
    <dbReference type="NCBI Taxonomy" id="1461581"/>
    <lineage>
        <taxon>Bacteria</taxon>
        <taxon>Pseudomonadati</taxon>
        <taxon>Pseudomonadota</taxon>
        <taxon>Gammaproteobacteria</taxon>
        <taxon>Pseudomonadales</taxon>
        <taxon>Pseudomonadaceae</taxon>
        <taxon>Pseudomonas</taxon>
    </lineage>
</organism>
<feature type="chain" id="PRO_5007377868" evidence="7">
    <location>
        <begin position="24"/>
        <end position="794"/>
    </location>
</feature>
<gene>
    <name evidence="8" type="ORF">BN1049_01207</name>
</gene>